<evidence type="ECO:0000259" key="3">
    <source>
        <dbReference type="PROSITE" id="PS50213"/>
    </source>
</evidence>
<dbReference type="InterPro" id="IPR036378">
    <property type="entry name" value="FAS1_dom_sf"/>
</dbReference>
<dbReference type="AlphaFoldDB" id="A0A941CPQ9"/>
<keyword evidence="1" id="KW-1133">Transmembrane helix</keyword>
<organism evidence="4 5">
    <name type="scientific">Proteiniclasticum sediminis</name>
    <dbReference type="NCBI Taxonomy" id="2804028"/>
    <lineage>
        <taxon>Bacteria</taxon>
        <taxon>Bacillati</taxon>
        <taxon>Bacillota</taxon>
        <taxon>Clostridia</taxon>
        <taxon>Eubacteriales</taxon>
        <taxon>Clostridiaceae</taxon>
        <taxon>Proteiniclasticum</taxon>
    </lineage>
</organism>
<evidence type="ECO:0000313" key="5">
    <source>
        <dbReference type="Proteomes" id="UP000675379"/>
    </source>
</evidence>
<dbReference type="InterPro" id="IPR000782">
    <property type="entry name" value="FAS1_domain"/>
</dbReference>
<feature type="signal peptide" evidence="2">
    <location>
        <begin position="1"/>
        <end position="25"/>
    </location>
</feature>
<dbReference type="Pfam" id="PF02469">
    <property type="entry name" value="Fasciclin"/>
    <property type="match status" value="2"/>
</dbReference>
<feature type="transmembrane region" description="Helical" evidence="1">
    <location>
        <begin position="325"/>
        <end position="344"/>
    </location>
</feature>
<evidence type="ECO:0000256" key="2">
    <source>
        <dbReference type="SAM" id="SignalP"/>
    </source>
</evidence>
<feature type="domain" description="FAS1" evidence="3">
    <location>
        <begin position="27"/>
        <end position="158"/>
    </location>
</feature>
<gene>
    <name evidence="4" type="ORF">KCG48_05595</name>
</gene>
<dbReference type="PROSITE" id="PS50213">
    <property type="entry name" value="FAS1"/>
    <property type="match status" value="2"/>
</dbReference>
<feature type="domain" description="FAS1" evidence="3">
    <location>
        <begin position="172"/>
        <end position="303"/>
    </location>
</feature>
<reference evidence="4" key="1">
    <citation type="submission" date="2021-04" db="EMBL/GenBank/DDBJ databases">
        <title>Proteiniclasticum sedimins sp. nov., an obligate anaerobic bacterium isolated from anaerobic sludge.</title>
        <authorList>
            <person name="Liu J."/>
        </authorList>
    </citation>
    <scope>NUCLEOTIDE SEQUENCE</scope>
    <source>
        <strain evidence="4">BAD-10</strain>
    </source>
</reference>
<evidence type="ECO:0000313" key="4">
    <source>
        <dbReference type="EMBL" id="MBR0575814.1"/>
    </source>
</evidence>
<dbReference type="InterPro" id="IPR050904">
    <property type="entry name" value="Adhesion/Biosynth-related"/>
</dbReference>
<proteinExistence type="predicted"/>
<accession>A0A941CPQ9</accession>
<sequence length="350" mass="36564">MKKLFKLISSALLSLTLFSGILVYAADGDIVDVASKNGSFTTLVAALQKAELVGALQGEGPFTVFAPTDAAFTKLLTQLDITAEELLNHPQLKEVLLYHVVSGKVMSTDLTNGMTPATLQGETIKVDLTDGVKINTSNVVTPDVAATNGVIHVIDTVLVPASFKLEPAPEVPATVVDIALSSDNFSILVAALQKANLVDALKGTGPFTVFAPTNAAFEKLLKDLNITASELLLQPDLAKVLLYHVVPGNILSTDLSNGLEAATLNGEKIKVDLTSGVKINTSTVTTADLKAGNGVVHVIDTVLVPSNFVYQDVTPNPVIPKTGDAGLLPFALAGFLTLAGAGLMKKKLSK</sequence>
<comment type="caution">
    <text evidence="4">The sequence shown here is derived from an EMBL/GenBank/DDBJ whole genome shotgun (WGS) entry which is preliminary data.</text>
</comment>
<dbReference type="SUPFAM" id="SSF82153">
    <property type="entry name" value="FAS1 domain"/>
    <property type="match status" value="2"/>
</dbReference>
<evidence type="ECO:0000256" key="1">
    <source>
        <dbReference type="SAM" id="Phobius"/>
    </source>
</evidence>
<keyword evidence="1" id="KW-0812">Transmembrane</keyword>
<keyword evidence="1" id="KW-0472">Membrane</keyword>
<dbReference type="EMBL" id="JAGSCS010000005">
    <property type="protein sequence ID" value="MBR0575814.1"/>
    <property type="molecule type" value="Genomic_DNA"/>
</dbReference>
<dbReference type="Proteomes" id="UP000675379">
    <property type="component" value="Unassembled WGS sequence"/>
</dbReference>
<dbReference type="SMART" id="SM00554">
    <property type="entry name" value="FAS1"/>
    <property type="match status" value="2"/>
</dbReference>
<feature type="chain" id="PRO_5036821876" evidence="2">
    <location>
        <begin position="26"/>
        <end position="350"/>
    </location>
</feature>
<dbReference type="PANTHER" id="PTHR10900:SF77">
    <property type="entry name" value="FI19380P1"/>
    <property type="match status" value="1"/>
</dbReference>
<dbReference type="GO" id="GO:0005615">
    <property type="term" value="C:extracellular space"/>
    <property type="evidence" value="ECO:0007669"/>
    <property type="project" value="TreeGrafter"/>
</dbReference>
<keyword evidence="5" id="KW-1185">Reference proteome</keyword>
<protein>
    <submittedName>
        <fullName evidence="4">Fasciclin domain-containing protein</fullName>
    </submittedName>
</protein>
<dbReference type="FunFam" id="2.30.180.10:FF:000032">
    <property type="entry name" value="Fasciclin domain-containing protein, putative"/>
    <property type="match status" value="2"/>
</dbReference>
<dbReference type="NCBIfam" id="TIGR01167">
    <property type="entry name" value="LPXTG_anchor"/>
    <property type="match status" value="1"/>
</dbReference>
<keyword evidence="2" id="KW-0732">Signal</keyword>
<dbReference type="Gene3D" id="2.30.180.10">
    <property type="entry name" value="FAS1 domain"/>
    <property type="match status" value="2"/>
</dbReference>
<name>A0A941CPQ9_9CLOT</name>
<dbReference type="PANTHER" id="PTHR10900">
    <property type="entry name" value="PERIOSTIN-RELATED"/>
    <property type="match status" value="1"/>
</dbReference>